<dbReference type="AlphaFoldDB" id="A0A7W6A838"/>
<dbReference type="Proteomes" id="UP000532936">
    <property type="component" value="Unassembled WGS sequence"/>
</dbReference>
<name>A0A7W6A838_9CAUL</name>
<proteinExistence type="predicted"/>
<reference evidence="1 2" key="1">
    <citation type="submission" date="2020-08" db="EMBL/GenBank/DDBJ databases">
        <title>Genomic Encyclopedia of Type Strains, Phase IV (KMG-IV): sequencing the most valuable type-strain genomes for metagenomic binning, comparative biology and taxonomic classification.</title>
        <authorList>
            <person name="Goeker M."/>
        </authorList>
    </citation>
    <scope>NUCLEOTIDE SEQUENCE [LARGE SCALE GENOMIC DNA]</scope>
    <source>
        <strain evidence="1 2">DSM 14878</strain>
    </source>
</reference>
<comment type="caution">
    <text evidence="1">The sequence shown here is derived from an EMBL/GenBank/DDBJ whole genome shotgun (WGS) entry which is preliminary data.</text>
</comment>
<organism evidence="1 2">
    <name type="scientific">Brevundimonas mediterranea</name>
    <dbReference type="NCBI Taxonomy" id="74329"/>
    <lineage>
        <taxon>Bacteria</taxon>
        <taxon>Pseudomonadati</taxon>
        <taxon>Pseudomonadota</taxon>
        <taxon>Alphaproteobacteria</taxon>
        <taxon>Caulobacterales</taxon>
        <taxon>Caulobacteraceae</taxon>
        <taxon>Brevundimonas</taxon>
    </lineage>
</organism>
<protein>
    <submittedName>
        <fullName evidence="1">Biopolymer transport protein ExbD</fullName>
    </submittedName>
</protein>
<evidence type="ECO:0000313" key="1">
    <source>
        <dbReference type="EMBL" id="MBB3872243.1"/>
    </source>
</evidence>
<accession>A0A7W6A838</accession>
<dbReference type="RefSeq" id="WP_183196315.1">
    <property type="nucleotide sequence ID" value="NZ_JACIDA010000001.1"/>
</dbReference>
<sequence length="118" mass="13405">MRLRIGACRTAPAEQRQQMTEFSLYRTMGCYDTALQTNGAQIDINPDGTIEISTWTGQQASHTPSNEVGRRLYEFGLDLKNPIYVEPKASNRYMTVVEIVKDLKARGYRHVRLVDLPA</sequence>
<evidence type="ECO:0000313" key="2">
    <source>
        <dbReference type="Proteomes" id="UP000532936"/>
    </source>
</evidence>
<gene>
    <name evidence="1" type="ORF">GGR11_001757</name>
</gene>
<dbReference type="EMBL" id="JACIDA010000001">
    <property type="protein sequence ID" value="MBB3872243.1"/>
    <property type="molecule type" value="Genomic_DNA"/>
</dbReference>